<feature type="transmembrane region" description="Helical" evidence="5">
    <location>
        <begin position="439"/>
        <end position="456"/>
    </location>
</feature>
<feature type="transmembrane region" description="Helical" evidence="5">
    <location>
        <begin position="94"/>
        <end position="116"/>
    </location>
</feature>
<feature type="transmembrane region" description="Helical" evidence="5">
    <location>
        <begin position="413"/>
        <end position="433"/>
    </location>
</feature>
<dbReference type="PIRSF" id="PIRSF006060">
    <property type="entry name" value="AA_transporter"/>
    <property type="match status" value="1"/>
</dbReference>
<dbReference type="InterPro" id="IPR050598">
    <property type="entry name" value="AminoAcid_Transporter"/>
</dbReference>
<feature type="transmembrane region" description="Helical" evidence="5">
    <location>
        <begin position="324"/>
        <end position="344"/>
    </location>
</feature>
<feature type="transmembrane region" description="Helical" evidence="5">
    <location>
        <begin position="128"/>
        <end position="146"/>
    </location>
</feature>
<dbReference type="GO" id="GO:0016020">
    <property type="term" value="C:membrane"/>
    <property type="evidence" value="ECO:0007669"/>
    <property type="project" value="UniProtKB-SubCell"/>
</dbReference>
<name>A0A517QMK2_9PLAN</name>
<protein>
    <submittedName>
        <fullName evidence="6">Serine/threonine exchanger SteT</fullName>
    </submittedName>
</protein>
<dbReference type="EMBL" id="CP036267">
    <property type="protein sequence ID" value="QDT32870.1"/>
    <property type="molecule type" value="Genomic_DNA"/>
</dbReference>
<dbReference type="PANTHER" id="PTHR11785">
    <property type="entry name" value="AMINO ACID TRANSPORTER"/>
    <property type="match status" value="1"/>
</dbReference>
<proteinExistence type="predicted"/>
<feature type="transmembrane region" description="Helical" evidence="5">
    <location>
        <begin position="158"/>
        <end position="180"/>
    </location>
</feature>
<reference evidence="6 7" key="1">
    <citation type="submission" date="2019-02" db="EMBL/GenBank/DDBJ databases">
        <title>Deep-cultivation of Planctomycetes and their phenomic and genomic characterization uncovers novel biology.</title>
        <authorList>
            <person name="Wiegand S."/>
            <person name="Jogler M."/>
            <person name="Boedeker C."/>
            <person name="Pinto D."/>
            <person name="Vollmers J."/>
            <person name="Rivas-Marin E."/>
            <person name="Kohn T."/>
            <person name="Peeters S.H."/>
            <person name="Heuer A."/>
            <person name="Rast P."/>
            <person name="Oberbeckmann S."/>
            <person name="Bunk B."/>
            <person name="Jeske O."/>
            <person name="Meyerdierks A."/>
            <person name="Storesund J.E."/>
            <person name="Kallscheuer N."/>
            <person name="Luecker S."/>
            <person name="Lage O.M."/>
            <person name="Pohl T."/>
            <person name="Merkel B.J."/>
            <person name="Hornburger P."/>
            <person name="Mueller R.-W."/>
            <person name="Bruemmer F."/>
            <person name="Labrenz M."/>
            <person name="Spormann A.M."/>
            <person name="Op den Camp H."/>
            <person name="Overmann J."/>
            <person name="Amann R."/>
            <person name="Jetten M.S.M."/>
            <person name="Mascher T."/>
            <person name="Medema M.H."/>
            <person name="Devos D.P."/>
            <person name="Kaster A.-K."/>
            <person name="Ovreas L."/>
            <person name="Rohde M."/>
            <person name="Galperin M.Y."/>
            <person name="Jogler C."/>
        </authorList>
    </citation>
    <scope>NUCLEOTIDE SEQUENCE [LARGE SCALE GENOMIC DNA]</scope>
    <source>
        <strain evidence="6 7">Mal48</strain>
    </source>
</reference>
<keyword evidence="4 5" id="KW-0472">Membrane</keyword>
<feature type="transmembrane region" description="Helical" evidence="5">
    <location>
        <begin position="12"/>
        <end position="32"/>
    </location>
</feature>
<dbReference type="GO" id="GO:0015179">
    <property type="term" value="F:L-amino acid transmembrane transporter activity"/>
    <property type="evidence" value="ECO:0007669"/>
    <property type="project" value="TreeGrafter"/>
</dbReference>
<evidence type="ECO:0000256" key="4">
    <source>
        <dbReference type="ARBA" id="ARBA00023136"/>
    </source>
</evidence>
<dbReference type="AlphaFoldDB" id="A0A517QMK2"/>
<feature type="transmembrane region" description="Helical" evidence="5">
    <location>
        <begin position="52"/>
        <end position="73"/>
    </location>
</feature>
<feature type="transmembrane region" description="Helical" evidence="5">
    <location>
        <begin position="278"/>
        <end position="304"/>
    </location>
</feature>
<keyword evidence="3 5" id="KW-1133">Transmembrane helix</keyword>
<sequence>MEREEKSETKQLLSVWDTVSILIGIVVGTSIFKAPPLVFGNVSESSTGLLVWGLGAFISLCGALCYCELATTYPGFGGEYQYLSQAYGRRTGFLFAWMQLCVILTGSIGAMAFVFSDYSVTLAAGLKNHQAAVASSALVLLTLIHSSGLSAGKLVQNFLTVAKVLALGAILVVGCFYSAAPEAAVTSTANTESNMGLALVFVLYAYGGWNDAAMVTPEVRDHQRNMPKALLFGLGLTALLYLSLNVAFLKVLGFDGVRTSAIPAAEIVEIAFGRSASIVMGLIVMLSALGAIHGMLFVSCRLLAAVGDDYALFRRWSEWNKRGVPLVSLLTITGISLFLVLAVGTENGRVLTANAAVSIGLPKPDWAKYFGGFDTLVAATAPIFWAFFAMSGFAVSILRFTDRDRPRPFRVPFYPLPVIVFCFFSLFMLWKSLEYAKELTLLSLPVFVLGMILSMTRTTDSEGSNSTGTK</sequence>
<feature type="transmembrane region" description="Helical" evidence="5">
    <location>
        <begin position="229"/>
        <end position="249"/>
    </location>
</feature>
<comment type="subcellular location">
    <subcellularLocation>
        <location evidence="1">Membrane</location>
        <topology evidence="1">Multi-pass membrane protein</topology>
    </subcellularLocation>
</comment>
<evidence type="ECO:0000313" key="6">
    <source>
        <dbReference type="EMBL" id="QDT32870.1"/>
    </source>
</evidence>
<dbReference type="KEGG" id="tpol:Mal48_21180"/>
<dbReference type="PANTHER" id="PTHR11785:SF512">
    <property type="entry name" value="SOBREMESA, ISOFORM B"/>
    <property type="match status" value="1"/>
</dbReference>
<dbReference type="InterPro" id="IPR002293">
    <property type="entry name" value="AA/rel_permease1"/>
</dbReference>
<keyword evidence="7" id="KW-1185">Reference proteome</keyword>
<evidence type="ECO:0000256" key="5">
    <source>
        <dbReference type="SAM" id="Phobius"/>
    </source>
</evidence>
<dbReference type="RefSeq" id="WP_145198470.1">
    <property type="nucleotide sequence ID" value="NZ_CP036267.1"/>
</dbReference>
<organism evidence="6 7">
    <name type="scientific">Thalassoglobus polymorphus</name>
    <dbReference type="NCBI Taxonomy" id="2527994"/>
    <lineage>
        <taxon>Bacteria</taxon>
        <taxon>Pseudomonadati</taxon>
        <taxon>Planctomycetota</taxon>
        <taxon>Planctomycetia</taxon>
        <taxon>Planctomycetales</taxon>
        <taxon>Planctomycetaceae</taxon>
        <taxon>Thalassoglobus</taxon>
    </lineage>
</organism>
<dbReference type="OrthoDB" id="9809628at2"/>
<accession>A0A517QMK2</accession>
<evidence type="ECO:0000256" key="2">
    <source>
        <dbReference type="ARBA" id="ARBA00022692"/>
    </source>
</evidence>
<dbReference type="Pfam" id="PF13520">
    <property type="entry name" value="AA_permease_2"/>
    <property type="match status" value="1"/>
</dbReference>
<feature type="transmembrane region" description="Helical" evidence="5">
    <location>
        <begin position="192"/>
        <end position="209"/>
    </location>
</feature>
<dbReference type="Proteomes" id="UP000315724">
    <property type="component" value="Chromosome"/>
</dbReference>
<dbReference type="Gene3D" id="1.20.1740.10">
    <property type="entry name" value="Amino acid/polyamine transporter I"/>
    <property type="match status" value="1"/>
</dbReference>
<gene>
    <name evidence="6" type="primary">steT</name>
    <name evidence="6" type="ORF">Mal48_21180</name>
</gene>
<evidence type="ECO:0000256" key="1">
    <source>
        <dbReference type="ARBA" id="ARBA00004141"/>
    </source>
</evidence>
<feature type="transmembrane region" description="Helical" evidence="5">
    <location>
        <begin position="383"/>
        <end position="401"/>
    </location>
</feature>
<evidence type="ECO:0000313" key="7">
    <source>
        <dbReference type="Proteomes" id="UP000315724"/>
    </source>
</evidence>
<evidence type="ECO:0000256" key="3">
    <source>
        <dbReference type="ARBA" id="ARBA00022989"/>
    </source>
</evidence>
<keyword evidence="2 5" id="KW-0812">Transmembrane</keyword>